<evidence type="ECO:0000256" key="2">
    <source>
        <dbReference type="ARBA" id="ARBA00022475"/>
    </source>
</evidence>
<dbReference type="GO" id="GO:0043093">
    <property type="term" value="P:FtsZ-dependent cytokinesis"/>
    <property type="evidence" value="ECO:0007669"/>
    <property type="project" value="UniProtKB-UniRule"/>
</dbReference>
<dbReference type="GO" id="GO:0005886">
    <property type="term" value="C:plasma membrane"/>
    <property type="evidence" value="ECO:0007669"/>
    <property type="project" value="UniProtKB-SubCell"/>
</dbReference>
<evidence type="ECO:0000313" key="12">
    <source>
        <dbReference type="Proteomes" id="UP000001693"/>
    </source>
</evidence>
<comment type="subunit">
    <text evidence="9">Part of a complex composed of FtsB, FtsL and FtsQ.</text>
</comment>
<evidence type="ECO:0000256" key="1">
    <source>
        <dbReference type="ARBA" id="ARBA00004370"/>
    </source>
</evidence>
<dbReference type="PROSITE" id="PS51779">
    <property type="entry name" value="POTRA"/>
    <property type="match status" value="1"/>
</dbReference>
<reference evidence="11 12" key="1">
    <citation type="submission" date="2008-03" db="EMBL/GenBank/DDBJ databases">
        <title>Complete sequence of Leptothrix cholodnii SP-6.</title>
        <authorList>
            <consortium name="US DOE Joint Genome Institute"/>
            <person name="Copeland A."/>
            <person name="Lucas S."/>
            <person name="Lapidus A."/>
            <person name="Glavina del Rio T."/>
            <person name="Dalin E."/>
            <person name="Tice H."/>
            <person name="Bruce D."/>
            <person name="Goodwin L."/>
            <person name="Pitluck S."/>
            <person name="Chertkov O."/>
            <person name="Brettin T."/>
            <person name="Detter J.C."/>
            <person name="Han C."/>
            <person name="Kuske C.R."/>
            <person name="Schmutz J."/>
            <person name="Larimer F."/>
            <person name="Land M."/>
            <person name="Hauser L."/>
            <person name="Kyrpides N."/>
            <person name="Lykidis A."/>
            <person name="Emerson D."/>
            <person name="Richardson P."/>
        </authorList>
    </citation>
    <scope>NUCLEOTIDE SEQUENCE [LARGE SCALE GENOMIC DNA]</scope>
    <source>
        <strain evidence="12">ATCC 51168 / LMG 8142 / SP-6</strain>
    </source>
</reference>
<sequence length="267" mass="29958" precursor="true">MARALQTPSSLPFDVRLMHAGAQLLLVLALLAVLASALAWVARSPVFSLRQIRIEGDVTHSSAATIRSHAVPQLAGSYFSLNLREARQAFETVPWVRHAQVRRVWPHQLLVTLEEHRPVAYWERADADPLLVNSHGEVFEVNLGDVEDEALPVLRGPNGSAAQVWAMWQRLAPEFELLGARMLRLALSDGGSWQARLDKAQAVIELGRGEPEEVLQRTRRFTHSVTEISARYENRLIEYADLRHSDSYALRLVGMGTIEPTQLRKGR</sequence>
<dbReference type="GO" id="GO:0090529">
    <property type="term" value="P:cell septum assembly"/>
    <property type="evidence" value="ECO:0007669"/>
    <property type="project" value="InterPro"/>
</dbReference>
<keyword evidence="8 9" id="KW-0131">Cell cycle</keyword>
<dbReference type="Gene3D" id="3.10.20.310">
    <property type="entry name" value="membrane protein fhac"/>
    <property type="match status" value="1"/>
</dbReference>
<dbReference type="Pfam" id="PF08478">
    <property type="entry name" value="POTRA_1"/>
    <property type="match status" value="1"/>
</dbReference>
<dbReference type="OrthoDB" id="9790370at2"/>
<comment type="similarity">
    <text evidence="9">Belongs to the FtsQ/DivIB family. FtsQ subfamily.</text>
</comment>
<keyword evidence="4 9" id="KW-0132">Cell division</keyword>
<protein>
    <recommendedName>
        <fullName evidence="9">Cell division protein FtsQ</fullName>
    </recommendedName>
</protein>
<keyword evidence="7 9" id="KW-0472">Membrane</keyword>
<keyword evidence="5 9" id="KW-0812">Transmembrane</keyword>
<evidence type="ECO:0000256" key="8">
    <source>
        <dbReference type="ARBA" id="ARBA00023306"/>
    </source>
</evidence>
<dbReference type="InterPro" id="IPR034746">
    <property type="entry name" value="POTRA"/>
</dbReference>
<dbReference type="PANTHER" id="PTHR35851:SF1">
    <property type="entry name" value="CELL DIVISION PROTEIN FTSQ"/>
    <property type="match status" value="1"/>
</dbReference>
<dbReference type="HOGENOM" id="CLU_064041_0_0_4"/>
<dbReference type="InterPro" id="IPR005548">
    <property type="entry name" value="Cell_div_FtsQ/DivIB_C"/>
</dbReference>
<gene>
    <name evidence="9" type="primary">ftsQ</name>
    <name evidence="11" type="ordered locus">Lcho_0525</name>
</gene>
<dbReference type="HAMAP" id="MF_00911">
    <property type="entry name" value="FtsQ_subfam"/>
    <property type="match status" value="1"/>
</dbReference>
<comment type="subcellular location">
    <subcellularLocation>
        <location evidence="9">Cell inner membrane</location>
        <topology evidence="9">Single-pass type II membrane protein</topology>
    </subcellularLocation>
    <subcellularLocation>
        <location evidence="1">Membrane</location>
    </subcellularLocation>
    <text evidence="9">Localizes to the division septum.</text>
</comment>
<dbReference type="Proteomes" id="UP000001693">
    <property type="component" value="Chromosome"/>
</dbReference>
<keyword evidence="3 9" id="KW-0997">Cell inner membrane</keyword>
<dbReference type="Gene3D" id="3.40.50.11690">
    <property type="entry name" value="Cell division protein FtsQ/DivIB"/>
    <property type="match status" value="1"/>
</dbReference>
<dbReference type="Pfam" id="PF03799">
    <property type="entry name" value="FtsQ_DivIB_C"/>
    <property type="match status" value="1"/>
</dbReference>
<evidence type="ECO:0000256" key="4">
    <source>
        <dbReference type="ARBA" id="ARBA00022618"/>
    </source>
</evidence>
<dbReference type="InterPro" id="IPR026579">
    <property type="entry name" value="FtsQ"/>
</dbReference>
<dbReference type="RefSeq" id="WP_012345562.1">
    <property type="nucleotide sequence ID" value="NC_010524.1"/>
</dbReference>
<evidence type="ECO:0000259" key="10">
    <source>
        <dbReference type="PROSITE" id="PS51779"/>
    </source>
</evidence>
<evidence type="ECO:0000256" key="5">
    <source>
        <dbReference type="ARBA" id="ARBA00022692"/>
    </source>
</evidence>
<evidence type="ECO:0000256" key="9">
    <source>
        <dbReference type="HAMAP-Rule" id="MF_00911"/>
    </source>
</evidence>
<name>B1XYR6_LEPCP</name>
<dbReference type="InterPro" id="IPR045335">
    <property type="entry name" value="FtsQ_C_sf"/>
</dbReference>
<keyword evidence="12" id="KW-1185">Reference proteome</keyword>
<keyword evidence="6 9" id="KW-1133">Transmembrane helix</keyword>
<comment type="function">
    <text evidence="9">Essential cell division protein. May link together the upstream cell division proteins, which are predominantly cytoplasmic, with the downstream cell division proteins, which are predominantly periplasmic. May control correct divisome assembly.</text>
</comment>
<accession>B1XYR6</accession>
<dbReference type="AlphaFoldDB" id="B1XYR6"/>
<evidence type="ECO:0000256" key="7">
    <source>
        <dbReference type="ARBA" id="ARBA00023136"/>
    </source>
</evidence>
<dbReference type="eggNOG" id="COG1589">
    <property type="taxonomic scope" value="Bacteria"/>
</dbReference>
<dbReference type="STRING" id="395495.Lcho_0525"/>
<feature type="domain" description="POTRA" evidence="10">
    <location>
        <begin position="47"/>
        <end position="116"/>
    </location>
</feature>
<dbReference type="KEGG" id="lch:Lcho_0525"/>
<dbReference type="InterPro" id="IPR013685">
    <property type="entry name" value="POTRA_FtsQ_type"/>
</dbReference>
<dbReference type="EMBL" id="CP001013">
    <property type="protein sequence ID" value="ACB32800.1"/>
    <property type="molecule type" value="Genomic_DNA"/>
</dbReference>
<dbReference type="GO" id="GO:0032153">
    <property type="term" value="C:cell division site"/>
    <property type="evidence" value="ECO:0007669"/>
    <property type="project" value="UniProtKB-UniRule"/>
</dbReference>
<proteinExistence type="inferred from homology"/>
<evidence type="ECO:0000256" key="6">
    <source>
        <dbReference type="ARBA" id="ARBA00022989"/>
    </source>
</evidence>
<evidence type="ECO:0000256" key="3">
    <source>
        <dbReference type="ARBA" id="ARBA00022519"/>
    </source>
</evidence>
<keyword evidence="2 9" id="KW-1003">Cell membrane</keyword>
<dbReference type="PANTHER" id="PTHR35851">
    <property type="entry name" value="CELL DIVISION PROTEIN FTSQ"/>
    <property type="match status" value="1"/>
</dbReference>
<evidence type="ECO:0000313" key="11">
    <source>
        <dbReference type="EMBL" id="ACB32800.1"/>
    </source>
</evidence>
<organism evidence="11 12">
    <name type="scientific">Leptothrix cholodnii (strain ATCC 51168 / LMG 8142 / SP-6)</name>
    <name type="common">Leptothrix discophora (strain SP-6)</name>
    <dbReference type="NCBI Taxonomy" id="395495"/>
    <lineage>
        <taxon>Bacteria</taxon>
        <taxon>Pseudomonadati</taxon>
        <taxon>Pseudomonadota</taxon>
        <taxon>Betaproteobacteria</taxon>
        <taxon>Burkholderiales</taxon>
        <taxon>Sphaerotilaceae</taxon>
        <taxon>Leptothrix</taxon>
    </lineage>
</organism>